<feature type="compositionally biased region" description="Basic and acidic residues" evidence="1">
    <location>
        <begin position="56"/>
        <end position="71"/>
    </location>
</feature>
<accession>A0A699RHJ0</accession>
<gene>
    <name evidence="2" type="ORF">Tci_854061</name>
</gene>
<protein>
    <submittedName>
        <fullName evidence="2">Uncharacterized protein</fullName>
    </submittedName>
</protein>
<feature type="compositionally biased region" description="Basic and acidic residues" evidence="1">
    <location>
        <begin position="1"/>
        <end position="32"/>
    </location>
</feature>
<organism evidence="2">
    <name type="scientific">Tanacetum cinerariifolium</name>
    <name type="common">Dalmatian daisy</name>
    <name type="synonym">Chrysanthemum cinerariifolium</name>
    <dbReference type="NCBI Taxonomy" id="118510"/>
    <lineage>
        <taxon>Eukaryota</taxon>
        <taxon>Viridiplantae</taxon>
        <taxon>Streptophyta</taxon>
        <taxon>Embryophyta</taxon>
        <taxon>Tracheophyta</taxon>
        <taxon>Spermatophyta</taxon>
        <taxon>Magnoliopsida</taxon>
        <taxon>eudicotyledons</taxon>
        <taxon>Gunneridae</taxon>
        <taxon>Pentapetalae</taxon>
        <taxon>asterids</taxon>
        <taxon>campanulids</taxon>
        <taxon>Asterales</taxon>
        <taxon>Asteraceae</taxon>
        <taxon>Asteroideae</taxon>
        <taxon>Anthemideae</taxon>
        <taxon>Anthemidinae</taxon>
        <taxon>Tanacetum</taxon>
    </lineage>
</organism>
<sequence length="110" mass="12146">KSDDDKTSSDSGKGSDSKQDSDGSESDFKSDQQEYDDDVVKDDHEDDDDKFEGDEDRGMDSDDVQDKKTDVEMTDETEVPDASGTRLLSFLDGEDFMNFLAILEGTTPVA</sequence>
<evidence type="ECO:0000313" key="2">
    <source>
        <dbReference type="EMBL" id="GFC82091.1"/>
    </source>
</evidence>
<reference evidence="2" key="1">
    <citation type="journal article" date="2019" name="Sci. Rep.">
        <title>Draft genome of Tanacetum cinerariifolium, the natural source of mosquito coil.</title>
        <authorList>
            <person name="Yamashiro T."/>
            <person name="Shiraishi A."/>
            <person name="Satake H."/>
            <person name="Nakayama K."/>
        </authorList>
    </citation>
    <scope>NUCLEOTIDE SEQUENCE</scope>
</reference>
<dbReference type="AlphaFoldDB" id="A0A699RHJ0"/>
<dbReference type="EMBL" id="BKCJ011082716">
    <property type="protein sequence ID" value="GFC82091.1"/>
    <property type="molecule type" value="Genomic_DNA"/>
</dbReference>
<evidence type="ECO:0000256" key="1">
    <source>
        <dbReference type="SAM" id="MobiDB-lite"/>
    </source>
</evidence>
<feature type="compositionally biased region" description="Acidic residues" evidence="1">
    <location>
        <begin position="33"/>
        <end position="55"/>
    </location>
</feature>
<feature type="region of interest" description="Disordered" evidence="1">
    <location>
        <begin position="1"/>
        <end position="85"/>
    </location>
</feature>
<comment type="caution">
    <text evidence="2">The sequence shown here is derived from an EMBL/GenBank/DDBJ whole genome shotgun (WGS) entry which is preliminary data.</text>
</comment>
<feature type="non-terminal residue" evidence="2">
    <location>
        <position position="1"/>
    </location>
</feature>
<name>A0A699RHJ0_TANCI</name>
<proteinExistence type="predicted"/>